<organism evidence="3 4">
    <name type="scientific">Bifidobacterium pseudolongum subsp. globosum</name>
    <dbReference type="NCBI Taxonomy" id="1690"/>
    <lineage>
        <taxon>Bacteria</taxon>
        <taxon>Bacillati</taxon>
        <taxon>Actinomycetota</taxon>
        <taxon>Actinomycetes</taxon>
        <taxon>Bifidobacteriales</taxon>
        <taxon>Bifidobacteriaceae</taxon>
        <taxon>Bifidobacterium</taxon>
    </lineage>
</organism>
<proteinExistence type="predicted"/>
<keyword evidence="2" id="KW-0732">Signal</keyword>
<dbReference type="AlphaFoldDB" id="A0A4V1Y3B6"/>
<evidence type="ECO:0000256" key="1">
    <source>
        <dbReference type="SAM" id="MobiDB-lite"/>
    </source>
</evidence>
<sequence length="326" mass="36435">MVKRGVAAFLSVLLMFALSGLSACGAASSTTDGTDDFQNEQSDSTYESDESYDSDSSDMEMAGGEYQIEDCDGLCVYNESTGQVTLIPKFYTQLEVGGIVELNGDKCEPEKMKHYYDSYDYYSCALGVYSATQNDDFVELDKSVGDELIYVSNQNYEEKTFGFWEPRQSGYWDARPIGNYDVTFLDALMGEEVTNESSETVQRILQDEGLSILRVRANGITKPTWSSYEGEDTSSMYVVSEEKSQYSWAQYQGTKYVEAYNDSVIPYVVNGVGDKIEKGERLKLGYTATKNGYFKIDADTITEGKVWCGSNGADETGRWTYCFNVL</sequence>
<reference evidence="3 4" key="1">
    <citation type="submission" date="2018-12" db="EMBL/GenBank/DDBJ databases">
        <title>Unveiling genomic diversity among members of the Bifidobacterium pseudolongum species, a widely distributed gut commensal of the animal kingdom.</title>
        <authorList>
            <person name="Lugli G.A."/>
            <person name="Duranti S."/>
            <person name="Albert K."/>
            <person name="Mancabelli L."/>
            <person name="Napoli S."/>
            <person name="Viappiani A."/>
            <person name="Anzalone R."/>
            <person name="Longhi G."/>
            <person name="Milani C."/>
            <person name="Turroni F."/>
            <person name="Alessandri G."/>
            <person name="Sela D.A."/>
            <person name="Van Sinderen D."/>
            <person name="Ventura M."/>
        </authorList>
    </citation>
    <scope>NUCLEOTIDE SEQUENCE [LARGE SCALE GENOMIC DNA]</scope>
    <source>
        <strain evidence="3 4">2032B</strain>
    </source>
</reference>
<protein>
    <recommendedName>
        <fullName evidence="5">Lipoprotein</fullName>
    </recommendedName>
</protein>
<accession>A0A4V1Y3B6</accession>
<feature type="signal peptide" evidence="2">
    <location>
        <begin position="1"/>
        <end position="25"/>
    </location>
</feature>
<gene>
    <name evidence="3" type="ORF">PG2032B_1224</name>
</gene>
<evidence type="ECO:0000256" key="2">
    <source>
        <dbReference type="SAM" id="SignalP"/>
    </source>
</evidence>
<dbReference type="EMBL" id="RYUQ01000002">
    <property type="protein sequence ID" value="RYQ26628.1"/>
    <property type="molecule type" value="Genomic_DNA"/>
</dbReference>
<feature type="region of interest" description="Disordered" evidence="1">
    <location>
        <begin position="29"/>
        <end position="59"/>
    </location>
</feature>
<feature type="chain" id="PRO_5038795906" description="Lipoprotein" evidence="2">
    <location>
        <begin position="26"/>
        <end position="326"/>
    </location>
</feature>
<comment type="caution">
    <text evidence="3">The sequence shown here is derived from an EMBL/GenBank/DDBJ whole genome shotgun (WGS) entry which is preliminary data.</text>
</comment>
<evidence type="ECO:0008006" key="5">
    <source>
        <dbReference type="Google" id="ProtNLM"/>
    </source>
</evidence>
<feature type="compositionally biased region" description="Acidic residues" evidence="1">
    <location>
        <begin position="46"/>
        <end position="58"/>
    </location>
</feature>
<dbReference type="RefSeq" id="WP_129853772.1">
    <property type="nucleotide sequence ID" value="NZ_RYUQ01000002.1"/>
</dbReference>
<name>A0A4V1Y3B6_9BIFI</name>
<evidence type="ECO:0000313" key="4">
    <source>
        <dbReference type="Proteomes" id="UP000292535"/>
    </source>
</evidence>
<dbReference type="Proteomes" id="UP000292535">
    <property type="component" value="Unassembled WGS sequence"/>
</dbReference>
<dbReference type="PROSITE" id="PS51257">
    <property type="entry name" value="PROKAR_LIPOPROTEIN"/>
    <property type="match status" value="1"/>
</dbReference>
<evidence type="ECO:0000313" key="3">
    <source>
        <dbReference type="EMBL" id="RYQ26628.1"/>
    </source>
</evidence>